<sequence length="115" mass="13682">MKKVKEVKAYAISDDFKFKVIHVVISHSKDVAVYWLRDAVGYTNEEMAKFKVWEFPLDKKVLVRDFGETSAREMIEEVVQSDIFRGFPIVVFEKEVENDYFENWHSHFEIEEPTD</sequence>
<name>A0ABX6G3I6_9BACI</name>
<protein>
    <submittedName>
        <fullName evidence="1">Uncharacterized protein</fullName>
    </submittedName>
</protein>
<gene>
    <name evidence="1" type="ORF">GPA05_02815</name>
</gene>
<organism evidence="1 2">
    <name type="scientific">Bacillus toyonensis</name>
    <dbReference type="NCBI Taxonomy" id="155322"/>
    <lineage>
        <taxon>Bacteria</taxon>
        <taxon>Bacillati</taxon>
        <taxon>Bacillota</taxon>
        <taxon>Bacilli</taxon>
        <taxon>Bacillales</taxon>
        <taxon>Bacillaceae</taxon>
        <taxon>Bacillus</taxon>
        <taxon>Bacillus cereus group</taxon>
    </lineage>
</organism>
<evidence type="ECO:0000313" key="1">
    <source>
        <dbReference type="EMBL" id="QHA15989.1"/>
    </source>
</evidence>
<dbReference type="EMBL" id="CP047044">
    <property type="protein sequence ID" value="QHA15989.1"/>
    <property type="molecule type" value="Genomic_DNA"/>
</dbReference>
<dbReference type="RefSeq" id="WP_327914780.1">
    <property type="nucleotide sequence ID" value="NZ_JARMKU010000004.1"/>
</dbReference>
<accession>A0ABX6G3I6</accession>
<keyword evidence="2" id="KW-1185">Reference proteome</keyword>
<reference evidence="1 2" key="1">
    <citation type="submission" date="2019-12" db="EMBL/GenBank/DDBJ databases">
        <title>Bacillus toyonensis BV-17 genome.</title>
        <authorList>
            <person name="Chen J."/>
        </authorList>
    </citation>
    <scope>NUCLEOTIDE SEQUENCE [LARGE SCALE GENOMIC DNA]</scope>
    <source>
        <strain evidence="1 2">BV-17</strain>
    </source>
</reference>
<evidence type="ECO:0000313" key="2">
    <source>
        <dbReference type="Proteomes" id="UP000440820"/>
    </source>
</evidence>
<dbReference type="Proteomes" id="UP000440820">
    <property type="component" value="Chromosome"/>
</dbReference>
<proteinExistence type="predicted"/>